<evidence type="ECO:0000313" key="2">
    <source>
        <dbReference type="EMBL" id="PQJ79573.1"/>
    </source>
</evidence>
<sequence>MDKRPTLNKDISVKDFTDFYWLKKELMQFCKKEDLRITGSKIDISKRIAEYLNTGKKNELIKSTENKKTSTFNWKTENLTLKTLITDNYKSTENVRSFFEKEIGKQFKFNIKFMNWMKVNSGKNLKDAIEEWNKITIQNKLSSAVKNIAPQFEYNTYLRDFLLDNPKLKRNLGIQLWNLKKQLRGNNKYEKEDLNLIKDD</sequence>
<dbReference type="InterPro" id="IPR045492">
    <property type="entry name" value="DUF6434"/>
</dbReference>
<dbReference type="Pfam" id="PF18953">
    <property type="entry name" value="SAP_new25"/>
    <property type="match status" value="1"/>
</dbReference>
<gene>
    <name evidence="2" type="ORF">BTO18_10495</name>
</gene>
<organism evidence="2 3">
    <name type="scientific">Polaribacter porphyrae</name>
    <dbReference type="NCBI Taxonomy" id="1137780"/>
    <lineage>
        <taxon>Bacteria</taxon>
        <taxon>Pseudomonadati</taxon>
        <taxon>Bacteroidota</taxon>
        <taxon>Flavobacteriia</taxon>
        <taxon>Flavobacteriales</taxon>
        <taxon>Flavobacteriaceae</taxon>
    </lineage>
</organism>
<dbReference type="Proteomes" id="UP000238882">
    <property type="component" value="Unassembled WGS sequence"/>
</dbReference>
<evidence type="ECO:0000313" key="3">
    <source>
        <dbReference type="Proteomes" id="UP000238882"/>
    </source>
</evidence>
<accession>A0A2S7WPR8</accession>
<dbReference type="OrthoDB" id="9778090at2"/>
<proteinExistence type="predicted"/>
<protein>
    <recommendedName>
        <fullName evidence="1">DUF6434 domain-containing protein</fullName>
    </recommendedName>
</protein>
<dbReference type="EMBL" id="MSCN01000001">
    <property type="protein sequence ID" value="PQJ79573.1"/>
    <property type="molecule type" value="Genomic_DNA"/>
</dbReference>
<evidence type="ECO:0000259" key="1">
    <source>
        <dbReference type="Pfam" id="PF20026"/>
    </source>
</evidence>
<reference evidence="2 3" key="1">
    <citation type="submission" date="2016-12" db="EMBL/GenBank/DDBJ databases">
        <title>Trade-off between light-utilization and light-protection in marine flavobacteria.</title>
        <authorList>
            <person name="Kumagai Y."/>
            <person name="Yoshizawa S."/>
            <person name="Kogure K."/>
            <person name="Iwasaki W."/>
        </authorList>
    </citation>
    <scope>NUCLEOTIDE SEQUENCE [LARGE SCALE GENOMIC DNA]</scope>
    <source>
        <strain evidence="2 3">NBRC 108759</strain>
    </source>
</reference>
<comment type="caution">
    <text evidence="2">The sequence shown here is derived from an EMBL/GenBank/DDBJ whole genome shotgun (WGS) entry which is preliminary data.</text>
</comment>
<name>A0A2S7WPR8_9FLAO</name>
<feature type="domain" description="DUF6434" evidence="1">
    <location>
        <begin position="72"/>
        <end position="134"/>
    </location>
</feature>
<dbReference type="Pfam" id="PF20026">
    <property type="entry name" value="DUF6434"/>
    <property type="match status" value="1"/>
</dbReference>
<dbReference type="AlphaFoldDB" id="A0A2S7WPR8"/>
<keyword evidence="3" id="KW-1185">Reference proteome</keyword>
<dbReference type="RefSeq" id="WP_105016168.1">
    <property type="nucleotide sequence ID" value="NZ_MSCN01000001.1"/>
</dbReference>